<dbReference type="InterPro" id="IPR038577">
    <property type="entry name" value="GT10-like_C_sf"/>
</dbReference>
<dbReference type="GO" id="GO:0000139">
    <property type="term" value="C:Golgi membrane"/>
    <property type="evidence" value="ECO:0007669"/>
    <property type="project" value="UniProtKB-SubCell"/>
</dbReference>
<name>A0A183VD43_TOXCA</name>
<reference evidence="9 10" key="2">
    <citation type="submission" date="2018-11" db="EMBL/GenBank/DDBJ databases">
        <authorList>
            <consortium name="Pathogen Informatics"/>
        </authorList>
    </citation>
    <scope>NUCLEOTIDE SEQUENCE [LARGE SCALE GENOMIC DNA]</scope>
</reference>
<evidence type="ECO:0000256" key="4">
    <source>
        <dbReference type="ARBA" id="ARBA00022676"/>
    </source>
</evidence>
<evidence type="ECO:0000313" key="11">
    <source>
        <dbReference type="WBParaSite" id="TCNE_0001866701-mRNA-1"/>
    </source>
</evidence>
<evidence type="ECO:0000256" key="6">
    <source>
        <dbReference type="ARBA" id="ARBA00023034"/>
    </source>
</evidence>
<evidence type="ECO:0000256" key="3">
    <source>
        <dbReference type="ARBA" id="ARBA00008919"/>
    </source>
</evidence>
<dbReference type="PANTHER" id="PTHR48438">
    <property type="entry name" value="ALPHA-(1,3)-FUCOSYLTRANSFERASE C-RELATED"/>
    <property type="match status" value="1"/>
</dbReference>
<dbReference type="GO" id="GO:0008417">
    <property type="term" value="F:fucosyltransferase activity"/>
    <property type="evidence" value="ECO:0007669"/>
    <property type="project" value="InterPro"/>
</dbReference>
<keyword evidence="10" id="KW-1185">Reference proteome</keyword>
<dbReference type="InterPro" id="IPR001503">
    <property type="entry name" value="Glyco_trans_10"/>
</dbReference>
<keyword evidence="7" id="KW-0472">Membrane</keyword>
<protein>
    <recommendedName>
        <fullName evidence="7">Fucosyltransferase</fullName>
        <ecNumber evidence="7">2.4.1.-</ecNumber>
    </recommendedName>
</protein>
<evidence type="ECO:0000256" key="5">
    <source>
        <dbReference type="ARBA" id="ARBA00022679"/>
    </source>
</evidence>
<proteinExistence type="inferred from homology"/>
<organism evidence="10 11">
    <name type="scientific">Toxocara canis</name>
    <name type="common">Canine roundworm</name>
    <dbReference type="NCBI Taxonomy" id="6265"/>
    <lineage>
        <taxon>Eukaryota</taxon>
        <taxon>Metazoa</taxon>
        <taxon>Ecdysozoa</taxon>
        <taxon>Nematoda</taxon>
        <taxon>Chromadorea</taxon>
        <taxon>Rhabditida</taxon>
        <taxon>Spirurina</taxon>
        <taxon>Ascaridomorpha</taxon>
        <taxon>Ascaridoidea</taxon>
        <taxon>Toxocaridae</taxon>
        <taxon>Toxocara</taxon>
    </lineage>
</organism>
<dbReference type="Pfam" id="PF00852">
    <property type="entry name" value="Glyco_transf_10"/>
    <property type="match status" value="1"/>
</dbReference>
<keyword evidence="4 7" id="KW-0328">Glycosyltransferase</keyword>
<dbReference type="FunFam" id="3.40.50.11660:FF:000004">
    <property type="entry name" value="Glycoprotein 3-alpha-L-fucosyltransferase A"/>
    <property type="match status" value="1"/>
</dbReference>
<comment type="pathway">
    <text evidence="2">Protein modification; protein glycosylation.</text>
</comment>
<dbReference type="SUPFAM" id="SSF53756">
    <property type="entry name" value="UDP-Glycosyltransferase/glycogen phosphorylase"/>
    <property type="match status" value="1"/>
</dbReference>
<keyword evidence="5 7" id="KW-0808">Transferase</keyword>
<sequence>MQAPPTNDSAYHSRINVSTSWVLSNRNTTDMDSGMSSESRKCFHFSSVKYGDLCVESILGDEQFRLADKLHSHATMSSRLLEPISMHWLINPLGAEKHNKVWKDRSDPQCDASILLIRVSEAPKMILSFVRHITQSNLGGCPDWNCKILNTKALSREKVDAFVTGPMPIYKIRLSPQQYVVCHSQEANFCTIFLSQNRANMTMTYRRNSPISSPYGYTVKLAPVSQRNDGKQPINEKRIRKKSKAIAWFVSNCFAASGREEVISELKKYIDVDIYGRCGKMYCTKGGQCEQMLNTDYHFYAAFENSISDDYITEKLWHQGYQFDVIPLVLKRRIVERYVPPYSFIAVDSFDTPREMAQYLNYLMQNKSAYLEYFAWRKNYAVIYLDGTHHDRLERPWGVCQLCRFAPNDSLFHRRFVSR</sequence>
<accession>A0A183VD43</accession>
<dbReference type="EC" id="2.4.1.-" evidence="7"/>
<evidence type="ECO:0000313" key="10">
    <source>
        <dbReference type="Proteomes" id="UP000050794"/>
    </source>
</evidence>
<dbReference type="GO" id="GO:0032580">
    <property type="term" value="C:Golgi cisterna membrane"/>
    <property type="evidence" value="ECO:0007669"/>
    <property type="project" value="UniProtKB-SubCell"/>
</dbReference>
<evidence type="ECO:0000256" key="2">
    <source>
        <dbReference type="ARBA" id="ARBA00004922"/>
    </source>
</evidence>
<keyword evidence="7" id="KW-0812">Transmembrane</keyword>
<dbReference type="WBParaSite" id="TCNE_0001866701-mRNA-1">
    <property type="protein sequence ID" value="TCNE_0001866701-mRNA-1"/>
    <property type="gene ID" value="TCNE_0001866701"/>
</dbReference>
<dbReference type="EMBL" id="UYWY01025801">
    <property type="protein sequence ID" value="VDM49984.1"/>
    <property type="molecule type" value="Genomic_DNA"/>
</dbReference>
<gene>
    <name evidence="9" type="ORF">TCNE_LOCUS18663</name>
</gene>
<evidence type="ECO:0000259" key="8">
    <source>
        <dbReference type="Pfam" id="PF00852"/>
    </source>
</evidence>
<dbReference type="Gene3D" id="3.40.50.11660">
    <property type="entry name" value="Glycosyl transferase family 10, C-terminal domain"/>
    <property type="match status" value="1"/>
</dbReference>
<evidence type="ECO:0000256" key="7">
    <source>
        <dbReference type="RuleBase" id="RU003832"/>
    </source>
</evidence>
<dbReference type="PANTHER" id="PTHR48438:SF1">
    <property type="entry name" value="ALPHA-(1,3)-FUCOSYLTRANSFERASE C-RELATED"/>
    <property type="match status" value="1"/>
</dbReference>
<comment type="subcellular location">
    <subcellularLocation>
        <location evidence="1">Golgi apparatus membrane</location>
        <topology evidence="1">Single-pass type II membrane protein</topology>
    </subcellularLocation>
    <subcellularLocation>
        <location evidence="7">Golgi apparatus</location>
        <location evidence="7">Golgi stack membrane</location>
        <topology evidence="7">Single-pass type II membrane protein</topology>
    </subcellularLocation>
</comment>
<evidence type="ECO:0000256" key="1">
    <source>
        <dbReference type="ARBA" id="ARBA00004323"/>
    </source>
</evidence>
<dbReference type="InterPro" id="IPR055270">
    <property type="entry name" value="Glyco_tran_10_C"/>
</dbReference>
<dbReference type="AlphaFoldDB" id="A0A183VD43"/>
<keyword evidence="6 7" id="KW-0333">Golgi apparatus</keyword>
<evidence type="ECO:0000313" key="9">
    <source>
        <dbReference type="EMBL" id="VDM49984.1"/>
    </source>
</evidence>
<dbReference type="UniPathway" id="UPA00378"/>
<reference evidence="11" key="1">
    <citation type="submission" date="2016-06" db="UniProtKB">
        <authorList>
            <consortium name="WormBaseParasite"/>
        </authorList>
    </citation>
    <scope>IDENTIFICATION</scope>
</reference>
<comment type="similarity">
    <text evidence="3 7">Belongs to the glycosyltransferase 10 family.</text>
</comment>
<feature type="domain" description="Fucosyltransferase C-terminal" evidence="8">
    <location>
        <begin position="240"/>
        <end position="407"/>
    </location>
</feature>
<dbReference type="Proteomes" id="UP000050794">
    <property type="component" value="Unassembled WGS sequence"/>
</dbReference>